<dbReference type="PANTHER" id="PTHR40018:SF1">
    <property type="entry name" value="[PSI+] INDUCTION PROTEIN 2"/>
    <property type="match status" value="1"/>
</dbReference>
<organism evidence="3 4">
    <name type="scientific">Exserohilum turcicum (strain 28A)</name>
    <name type="common">Northern leaf blight fungus</name>
    <name type="synonym">Setosphaeria turcica</name>
    <dbReference type="NCBI Taxonomy" id="671987"/>
    <lineage>
        <taxon>Eukaryota</taxon>
        <taxon>Fungi</taxon>
        <taxon>Dikarya</taxon>
        <taxon>Ascomycota</taxon>
        <taxon>Pezizomycotina</taxon>
        <taxon>Dothideomycetes</taxon>
        <taxon>Pleosporomycetidae</taxon>
        <taxon>Pleosporales</taxon>
        <taxon>Pleosporineae</taxon>
        <taxon>Pleosporaceae</taxon>
        <taxon>Exserohilum</taxon>
    </lineage>
</organism>
<feature type="region of interest" description="Disordered" evidence="1">
    <location>
        <begin position="189"/>
        <end position="501"/>
    </location>
</feature>
<feature type="compositionally biased region" description="Pro residues" evidence="1">
    <location>
        <begin position="406"/>
        <end position="436"/>
    </location>
</feature>
<feature type="compositionally biased region" description="Low complexity" evidence="1">
    <location>
        <begin position="475"/>
        <end position="485"/>
    </location>
</feature>
<accession>R0KQ46</accession>
<proteinExistence type="predicted"/>
<keyword evidence="4" id="KW-1185">Reference proteome</keyword>
<dbReference type="GO" id="GO:0005935">
    <property type="term" value="C:cellular bud neck"/>
    <property type="evidence" value="ECO:0007669"/>
    <property type="project" value="TreeGrafter"/>
</dbReference>
<feature type="region of interest" description="Disordered" evidence="1">
    <location>
        <begin position="109"/>
        <end position="146"/>
    </location>
</feature>
<feature type="compositionally biased region" description="Low complexity" evidence="1">
    <location>
        <begin position="206"/>
        <end position="236"/>
    </location>
</feature>
<dbReference type="GO" id="GO:0005886">
    <property type="term" value="C:plasma membrane"/>
    <property type="evidence" value="ECO:0007669"/>
    <property type="project" value="TreeGrafter"/>
</dbReference>
<feature type="compositionally biased region" description="Basic and acidic residues" evidence="1">
    <location>
        <begin position="189"/>
        <end position="204"/>
    </location>
</feature>
<dbReference type="eggNOG" id="ENOG502SAKR">
    <property type="taxonomic scope" value="Eukaryota"/>
</dbReference>
<gene>
    <name evidence="3" type="ORF">SETTUDRAFT_166929</name>
</gene>
<feature type="compositionally biased region" description="Polar residues" evidence="1">
    <location>
        <begin position="127"/>
        <end position="136"/>
    </location>
</feature>
<reference evidence="3 4" key="2">
    <citation type="journal article" date="2013" name="PLoS Genet.">
        <title>Comparative genome structure, secondary metabolite, and effector coding capacity across Cochliobolus pathogens.</title>
        <authorList>
            <person name="Condon B.J."/>
            <person name="Leng Y."/>
            <person name="Wu D."/>
            <person name="Bushley K.E."/>
            <person name="Ohm R.A."/>
            <person name="Otillar R."/>
            <person name="Martin J."/>
            <person name="Schackwitz W."/>
            <person name="Grimwood J."/>
            <person name="MohdZainudin N."/>
            <person name="Xue C."/>
            <person name="Wang R."/>
            <person name="Manning V.A."/>
            <person name="Dhillon B."/>
            <person name="Tu Z.J."/>
            <person name="Steffenson B.J."/>
            <person name="Salamov A."/>
            <person name="Sun H."/>
            <person name="Lowry S."/>
            <person name="LaButti K."/>
            <person name="Han J."/>
            <person name="Copeland A."/>
            <person name="Lindquist E."/>
            <person name="Barry K."/>
            <person name="Schmutz J."/>
            <person name="Baker S.E."/>
            <person name="Ciuffetti L.M."/>
            <person name="Grigoriev I.V."/>
            <person name="Zhong S."/>
            <person name="Turgeon B.G."/>
        </authorList>
    </citation>
    <scope>NUCLEOTIDE SEQUENCE [LARGE SCALE GENOMIC DNA]</scope>
    <source>
        <strain evidence="4">28A</strain>
    </source>
</reference>
<dbReference type="PANTHER" id="PTHR40018">
    <property type="entry name" value="[PSI+] INDUCTION PROTEIN 2"/>
    <property type="match status" value="1"/>
</dbReference>
<feature type="transmembrane region" description="Helical" evidence="2">
    <location>
        <begin position="34"/>
        <end position="54"/>
    </location>
</feature>
<dbReference type="InterPro" id="IPR037504">
    <property type="entry name" value="PSI_induc_2"/>
</dbReference>
<dbReference type="EMBL" id="KB908482">
    <property type="protein sequence ID" value="EOA91124.1"/>
    <property type="molecule type" value="Genomic_DNA"/>
</dbReference>
<dbReference type="OrthoDB" id="5401332at2759"/>
<evidence type="ECO:0000313" key="4">
    <source>
        <dbReference type="Proteomes" id="UP000016935"/>
    </source>
</evidence>
<dbReference type="Proteomes" id="UP000016935">
    <property type="component" value="Unassembled WGS sequence"/>
</dbReference>
<dbReference type="AlphaFoldDB" id="R0KQ46"/>
<dbReference type="STRING" id="671987.R0KQ46"/>
<reference evidence="3 4" key="1">
    <citation type="journal article" date="2012" name="PLoS Pathog.">
        <title>Diverse lifestyles and strategies of plant pathogenesis encoded in the genomes of eighteen Dothideomycetes fungi.</title>
        <authorList>
            <person name="Ohm R.A."/>
            <person name="Feau N."/>
            <person name="Henrissat B."/>
            <person name="Schoch C.L."/>
            <person name="Horwitz B.A."/>
            <person name="Barry K.W."/>
            <person name="Condon B.J."/>
            <person name="Copeland A.C."/>
            <person name="Dhillon B."/>
            <person name="Glaser F."/>
            <person name="Hesse C.N."/>
            <person name="Kosti I."/>
            <person name="LaButti K."/>
            <person name="Lindquist E.A."/>
            <person name="Lucas S."/>
            <person name="Salamov A.A."/>
            <person name="Bradshaw R.E."/>
            <person name="Ciuffetti L."/>
            <person name="Hamelin R.C."/>
            <person name="Kema G.H.J."/>
            <person name="Lawrence C."/>
            <person name="Scott J.A."/>
            <person name="Spatafora J.W."/>
            <person name="Turgeon B.G."/>
            <person name="de Wit P.J.G.M."/>
            <person name="Zhong S."/>
            <person name="Goodwin S.B."/>
            <person name="Grigoriev I.V."/>
        </authorList>
    </citation>
    <scope>NUCLEOTIDE SEQUENCE [LARGE SCALE GENOMIC DNA]</scope>
    <source>
        <strain evidence="4">28A</strain>
    </source>
</reference>
<sequence>MPLLLARSLFARQNPFDEAKQTLSSWDNCMAKSYCKWPVIVAIIIAGLILFSVITCIARCICCGAECACCCFRCCTCCCSGGGRSHKRIKSEPPAPYPQSYAVPPANPYAQAHAAAPPPPPLDPRPVNQQYRSNPMPTFAPAQPAQPAQERPQFATFDSSKAVVNEDALPAMPTWKEGRDVHVQVEEQPMPEKKGDVELDRLDHNGSVTSGSIGGVAAAAVPGARRSPGPGRSPVSQRDDYGYQQNNSYGGDSAPYNNQGQYGQPYGQQDRYRQGSPAQKISPVYGAGAGYAQQQQQHPYQQQPYGRQSPGPNTAYNSRDHLSEYNDIPAAYNQPPAAYDHPPTTYGQPQTSYSQPAPYQNLQDTYGRQEYHDAPSYDYQAPPASNPYGYNASIAPSYHTHDPAPMEKPPLPASPASPPPSLVPGRPTPAPTPAPAYPGQRSYTPAADTAPQRTSPPPQVPAQQPYRAFTPGVEQQKPQQQQQQQYTGVNRKAVDGSYREL</sequence>
<evidence type="ECO:0000256" key="1">
    <source>
        <dbReference type="SAM" id="MobiDB-lite"/>
    </source>
</evidence>
<dbReference type="HOGENOM" id="CLU_049361_0_1_1"/>
<feature type="compositionally biased region" description="Basic and acidic residues" evidence="1">
    <location>
        <begin position="492"/>
        <end position="501"/>
    </location>
</feature>
<evidence type="ECO:0000313" key="3">
    <source>
        <dbReference type="EMBL" id="EOA91124.1"/>
    </source>
</evidence>
<protein>
    <submittedName>
        <fullName evidence="3">Uncharacterized protein</fullName>
    </submittedName>
</protein>
<feature type="compositionally biased region" description="Polar residues" evidence="1">
    <location>
        <begin position="345"/>
        <end position="366"/>
    </location>
</feature>
<keyword evidence="2" id="KW-0472">Membrane</keyword>
<name>R0KQ46_EXST2</name>
<keyword evidence="2" id="KW-0812">Transmembrane</keyword>
<evidence type="ECO:0000256" key="2">
    <source>
        <dbReference type="SAM" id="Phobius"/>
    </source>
</evidence>
<feature type="compositionally biased region" description="Low complexity" evidence="1">
    <location>
        <begin position="255"/>
        <end position="269"/>
    </location>
</feature>
<feature type="compositionally biased region" description="Low complexity" evidence="1">
    <location>
        <begin position="290"/>
        <end position="306"/>
    </location>
</feature>
<dbReference type="GeneID" id="19399986"/>
<keyword evidence="2" id="KW-1133">Transmembrane helix</keyword>
<dbReference type="RefSeq" id="XP_008021764.1">
    <property type="nucleotide sequence ID" value="XM_008023573.1"/>
</dbReference>